<evidence type="ECO:0000256" key="5">
    <source>
        <dbReference type="ARBA" id="ARBA00022792"/>
    </source>
</evidence>
<dbReference type="PANTHER" id="PTHR12497">
    <property type="entry name" value="TAZ PROTEIN TAFAZZIN"/>
    <property type="match status" value="1"/>
</dbReference>
<dbReference type="GO" id="GO:0005743">
    <property type="term" value="C:mitochondrial inner membrane"/>
    <property type="evidence" value="ECO:0007669"/>
    <property type="project" value="UniProtKB-SubCell"/>
</dbReference>
<dbReference type="PANTHER" id="PTHR12497:SF0">
    <property type="entry name" value="TAFAZZIN"/>
    <property type="match status" value="1"/>
</dbReference>
<dbReference type="GO" id="GO:0006644">
    <property type="term" value="P:phospholipid metabolic process"/>
    <property type="evidence" value="ECO:0007669"/>
    <property type="project" value="InterPro"/>
</dbReference>
<keyword evidence="3 15" id="KW-0808">Transferase</keyword>
<keyword evidence="9 15" id="KW-0012">Acyltransferase</keyword>
<evidence type="ECO:0000256" key="1">
    <source>
        <dbReference type="ARBA" id="ARBA00004137"/>
    </source>
</evidence>
<evidence type="ECO:0000256" key="6">
    <source>
        <dbReference type="ARBA" id="ARBA00023098"/>
    </source>
</evidence>
<dbReference type="InterPro" id="IPR000872">
    <property type="entry name" value="Tafazzin"/>
</dbReference>
<protein>
    <recommendedName>
        <fullName evidence="12">Tafazzin family protein</fullName>
    </recommendedName>
</protein>
<dbReference type="Pfam" id="PF01553">
    <property type="entry name" value="Acyltransferase"/>
    <property type="match status" value="1"/>
</dbReference>
<keyword evidence="16" id="KW-1185">Reference proteome</keyword>
<keyword evidence="4" id="KW-1000">Mitochondrion outer membrane</keyword>
<evidence type="ECO:0000256" key="13">
    <source>
        <dbReference type="SAM" id="MobiDB-lite"/>
    </source>
</evidence>
<evidence type="ECO:0000256" key="4">
    <source>
        <dbReference type="ARBA" id="ARBA00022787"/>
    </source>
</evidence>
<proteinExistence type="inferred from homology"/>
<comment type="similarity">
    <text evidence="2 12">Belongs to the taffazin family.</text>
</comment>
<feature type="domain" description="Phospholipid/glycerol acyltransferase" evidence="14">
    <location>
        <begin position="5"/>
        <end position="77"/>
    </location>
</feature>
<evidence type="ECO:0000256" key="7">
    <source>
        <dbReference type="ARBA" id="ARBA00023128"/>
    </source>
</evidence>
<evidence type="ECO:0000313" key="16">
    <source>
        <dbReference type="Proteomes" id="UP000037460"/>
    </source>
</evidence>
<evidence type="ECO:0000256" key="8">
    <source>
        <dbReference type="ARBA" id="ARBA00023136"/>
    </source>
</evidence>
<comment type="caution">
    <text evidence="15">The sequence shown here is derived from an EMBL/GenBank/DDBJ whole genome shotgun (WGS) entry which is preliminary data.</text>
</comment>
<name>A0A0M0LQA6_9EUKA</name>
<evidence type="ECO:0000256" key="3">
    <source>
        <dbReference type="ARBA" id="ARBA00022679"/>
    </source>
</evidence>
<keyword evidence="5" id="KW-0999">Mitochondrion inner membrane</keyword>
<evidence type="ECO:0000256" key="10">
    <source>
        <dbReference type="ARBA" id="ARBA00024323"/>
    </source>
</evidence>
<dbReference type="InterPro" id="IPR002123">
    <property type="entry name" value="Plipid/glycerol_acylTrfase"/>
</dbReference>
<evidence type="ECO:0000259" key="14">
    <source>
        <dbReference type="Pfam" id="PF01553"/>
    </source>
</evidence>
<evidence type="ECO:0000256" key="11">
    <source>
        <dbReference type="ARBA" id="ARBA00047906"/>
    </source>
</evidence>
<dbReference type="Proteomes" id="UP000037460">
    <property type="component" value="Unassembled WGS sequence"/>
</dbReference>
<evidence type="ECO:0000256" key="2">
    <source>
        <dbReference type="ARBA" id="ARBA00010524"/>
    </source>
</evidence>
<comment type="subcellular location">
    <subcellularLocation>
        <location evidence="1">Mitochondrion inner membrane</location>
        <topology evidence="1">Peripheral membrane protein</topology>
        <orientation evidence="1">Intermembrane side</orientation>
    </subcellularLocation>
    <subcellularLocation>
        <location evidence="10">Mitochondrion outer membrane</location>
        <topology evidence="10">Peripheral membrane protein</topology>
        <orientation evidence="10">Intermembrane side</orientation>
    </subcellularLocation>
</comment>
<evidence type="ECO:0000256" key="12">
    <source>
        <dbReference type="RuleBase" id="RU365062"/>
    </source>
</evidence>
<keyword evidence="6" id="KW-0443">Lipid metabolism</keyword>
<dbReference type="CDD" id="cd07989">
    <property type="entry name" value="LPLAT_AGPAT-like"/>
    <property type="match status" value="1"/>
</dbReference>
<evidence type="ECO:0000313" key="15">
    <source>
        <dbReference type="EMBL" id="KOO53250.1"/>
    </source>
</evidence>
<dbReference type="PRINTS" id="PR00979">
    <property type="entry name" value="TAFAZZIN"/>
</dbReference>
<comment type="catalytic activity">
    <reaction evidence="11">
        <text>1'-[1,2-diacyl-sn-glycero-3-phospho],3'-[1-acyl-sn-glycero-3-phospho]-glycerol + a 1,2-diacyl-sn-glycero-3-phosphocholine = a cardiolipin + a 1-acyl-sn-glycero-3-phosphocholine</text>
        <dbReference type="Rhea" id="RHEA:33731"/>
        <dbReference type="ChEBI" id="CHEBI:57643"/>
        <dbReference type="ChEBI" id="CHEBI:58168"/>
        <dbReference type="ChEBI" id="CHEBI:62237"/>
        <dbReference type="ChEBI" id="CHEBI:64743"/>
    </reaction>
    <physiologicalReaction direction="left-to-right" evidence="11">
        <dbReference type="Rhea" id="RHEA:33732"/>
    </physiologicalReaction>
    <physiologicalReaction direction="right-to-left" evidence="11">
        <dbReference type="Rhea" id="RHEA:33733"/>
    </physiologicalReaction>
</comment>
<accession>A0A0M0LQA6</accession>
<dbReference type="GO" id="GO:0005741">
    <property type="term" value="C:mitochondrial outer membrane"/>
    <property type="evidence" value="ECO:0007669"/>
    <property type="project" value="UniProtKB-SubCell"/>
</dbReference>
<keyword evidence="7" id="KW-0496">Mitochondrion</keyword>
<sequence>MLSRLADCAKVLPIQRHGGVWQPELEGIIAKLREGAWVHYFPEGKIRQDGRIHPFRRGVGRLAASVGEGEELQVLPFYHEGTSTIQPTTPTAKTIFTRPNLGTDVHVIFGPPVDLSRLLALRGEPPFDRRPELLYEVIAHTLEEEVRKLREELHRRLGKQAFALKEGGSFDHDQPKVWQPGEGTLAAGTGR</sequence>
<feature type="region of interest" description="Disordered" evidence="13">
    <location>
        <begin position="167"/>
        <end position="191"/>
    </location>
</feature>
<organism evidence="15 16">
    <name type="scientific">Chrysochromulina tobinii</name>
    <dbReference type="NCBI Taxonomy" id="1460289"/>
    <lineage>
        <taxon>Eukaryota</taxon>
        <taxon>Haptista</taxon>
        <taxon>Haptophyta</taxon>
        <taxon>Prymnesiophyceae</taxon>
        <taxon>Prymnesiales</taxon>
        <taxon>Chrysochromulinaceae</taxon>
        <taxon>Chrysochromulina</taxon>
    </lineage>
</organism>
<dbReference type="OrthoDB" id="193467at2759"/>
<reference evidence="16" key="1">
    <citation type="journal article" date="2015" name="PLoS Genet.">
        <title>Genome Sequence and Transcriptome Analyses of Chrysochromulina tobin: Metabolic Tools for Enhanced Algal Fitness in the Prominent Order Prymnesiales (Haptophyceae).</title>
        <authorList>
            <person name="Hovde B.T."/>
            <person name="Deodato C.R."/>
            <person name="Hunsperger H.M."/>
            <person name="Ryken S.A."/>
            <person name="Yost W."/>
            <person name="Jha R.K."/>
            <person name="Patterson J."/>
            <person name="Monnat R.J. Jr."/>
            <person name="Barlow S.B."/>
            <person name="Starkenburg S.R."/>
            <person name="Cattolico R.A."/>
        </authorList>
    </citation>
    <scope>NUCLEOTIDE SEQUENCE</scope>
    <source>
        <strain evidence="16">CCMP291</strain>
    </source>
</reference>
<dbReference type="SUPFAM" id="SSF69593">
    <property type="entry name" value="Glycerol-3-phosphate (1)-acyltransferase"/>
    <property type="match status" value="1"/>
</dbReference>
<evidence type="ECO:0000256" key="9">
    <source>
        <dbReference type="ARBA" id="ARBA00023315"/>
    </source>
</evidence>
<gene>
    <name evidence="15" type="ORF">Ctob_012317</name>
</gene>
<keyword evidence="8" id="KW-0472">Membrane</keyword>
<dbReference type="AlphaFoldDB" id="A0A0M0LQA6"/>
<dbReference type="GO" id="GO:0008374">
    <property type="term" value="F:O-acyltransferase activity"/>
    <property type="evidence" value="ECO:0007669"/>
    <property type="project" value="TreeGrafter"/>
</dbReference>
<dbReference type="EMBL" id="JWZX01000314">
    <property type="protein sequence ID" value="KOO53250.1"/>
    <property type="molecule type" value="Genomic_DNA"/>
</dbReference>